<dbReference type="Gene3D" id="3.10.180.10">
    <property type="entry name" value="2,3-Dihydroxybiphenyl 1,2-Dioxygenase, domain 1"/>
    <property type="match status" value="1"/>
</dbReference>
<name>A0A562L5N5_9GAMM</name>
<dbReference type="InterPro" id="IPR029068">
    <property type="entry name" value="Glyas_Bleomycin-R_OHBP_Dase"/>
</dbReference>
<feature type="region of interest" description="Disordered" evidence="1">
    <location>
        <begin position="143"/>
        <end position="168"/>
    </location>
</feature>
<dbReference type="EMBL" id="VLKN01000004">
    <property type="protein sequence ID" value="TWI02997.1"/>
    <property type="molecule type" value="Genomic_DNA"/>
</dbReference>
<dbReference type="AlphaFoldDB" id="A0A562L5N5"/>
<dbReference type="SUPFAM" id="SSF54593">
    <property type="entry name" value="Glyoxalase/Bleomycin resistance protein/Dihydroxybiphenyl dioxygenase"/>
    <property type="match status" value="1"/>
</dbReference>
<proteinExistence type="predicted"/>
<accession>A0A562L5N5</accession>
<dbReference type="InterPro" id="IPR004360">
    <property type="entry name" value="Glyas_Fos-R_dOase_dom"/>
</dbReference>
<sequence>MKLAHVVVYLADVEQTLDFYQRAFALPIRMKHEIDGAVAYAELDMEGTTLGFASHWLGELNLGRQYQPVSTSGKPFGQTLVFVTDDVRASLARAIAAGAGIVAAPRTRPWGQTVACIRAIEGTLIELCSPVPGVTTHVAGMPDRFDPGLSASPEPHRPSMPTRAIRRA</sequence>
<comment type="caution">
    <text evidence="3">The sequence shown here is derived from an EMBL/GenBank/DDBJ whole genome shotgun (WGS) entry which is preliminary data.</text>
</comment>
<dbReference type="InterPro" id="IPR037523">
    <property type="entry name" value="VOC_core"/>
</dbReference>
<organism evidence="3 4">
    <name type="scientific">Luteimonas cucumeris</name>
    <dbReference type="NCBI Taxonomy" id="985012"/>
    <lineage>
        <taxon>Bacteria</taxon>
        <taxon>Pseudomonadati</taxon>
        <taxon>Pseudomonadota</taxon>
        <taxon>Gammaproteobacteria</taxon>
        <taxon>Lysobacterales</taxon>
        <taxon>Lysobacteraceae</taxon>
        <taxon>Luteimonas</taxon>
    </lineage>
</organism>
<feature type="domain" description="VOC" evidence="2">
    <location>
        <begin position="2"/>
        <end position="130"/>
    </location>
</feature>
<evidence type="ECO:0000259" key="2">
    <source>
        <dbReference type="PROSITE" id="PS51819"/>
    </source>
</evidence>
<dbReference type="PROSITE" id="PS51819">
    <property type="entry name" value="VOC"/>
    <property type="match status" value="1"/>
</dbReference>
<dbReference type="OrthoDB" id="9798430at2"/>
<dbReference type="Proteomes" id="UP000315167">
    <property type="component" value="Unassembled WGS sequence"/>
</dbReference>
<protein>
    <submittedName>
        <fullName evidence="3">Putative glyoxalase superfamily protein PhnB</fullName>
    </submittedName>
</protein>
<evidence type="ECO:0000313" key="3">
    <source>
        <dbReference type="EMBL" id="TWI02997.1"/>
    </source>
</evidence>
<gene>
    <name evidence="3" type="ORF">IP90_02099</name>
</gene>
<reference evidence="3 4" key="1">
    <citation type="journal article" date="2015" name="Stand. Genomic Sci.">
        <title>Genomic Encyclopedia of Bacterial and Archaeal Type Strains, Phase III: the genomes of soil and plant-associated and newly described type strains.</title>
        <authorList>
            <person name="Whitman W.B."/>
            <person name="Woyke T."/>
            <person name="Klenk H.P."/>
            <person name="Zhou Y."/>
            <person name="Lilburn T.G."/>
            <person name="Beck B.J."/>
            <person name="De Vos P."/>
            <person name="Vandamme P."/>
            <person name="Eisen J.A."/>
            <person name="Garrity G."/>
            <person name="Hugenholtz P."/>
            <person name="Kyrpides N.C."/>
        </authorList>
    </citation>
    <scope>NUCLEOTIDE SEQUENCE [LARGE SCALE GENOMIC DNA]</scope>
    <source>
        <strain evidence="3 4">CGMCC 1.10821</strain>
    </source>
</reference>
<evidence type="ECO:0000313" key="4">
    <source>
        <dbReference type="Proteomes" id="UP000315167"/>
    </source>
</evidence>
<dbReference type="Pfam" id="PF00903">
    <property type="entry name" value="Glyoxalase"/>
    <property type="match status" value="1"/>
</dbReference>
<keyword evidence="4" id="KW-1185">Reference proteome</keyword>
<evidence type="ECO:0000256" key="1">
    <source>
        <dbReference type="SAM" id="MobiDB-lite"/>
    </source>
</evidence>
<dbReference type="RefSeq" id="WP_158635326.1">
    <property type="nucleotide sequence ID" value="NZ_VLKN01000004.1"/>
</dbReference>